<dbReference type="GeneID" id="17294860"/>
<dbReference type="SUPFAM" id="SSF54928">
    <property type="entry name" value="RNA-binding domain, RBD"/>
    <property type="match status" value="1"/>
</dbReference>
<dbReference type="EMBL" id="JH993051">
    <property type="protein sequence ID" value="EKX38167.1"/>
    <property type="molecule type" value="Genomic_DNA"/>
</dbReference>
<feature type="domain" description="RRM" evidence="3">
    <location>
        <begin position="12"/>
        <end position="90"/>
    </location>
</feature>
<dbReference type="PANTHER" id="PTHR48025">
    <property type="entry name" value="OS02G0815200 PROTEIN"/>
    <property type="match status" value="1"/>
</dbReference>
<name>L1IPZ7_GUITC</name>
<dbReference type="OrthoDB" id="439808at2759"/>
<dbReference type="InterPro" id="IPR050502">
    <property type="entry name" value="Euk_RNA-bind_prot"/>
</dbReference>
<sequence>MSGSEQEPDDDKVLFVGNLPWVVDSYGLQKLFEKFGPIFNAQVSYDDKNDRSRGYGHVVFRNAEDARTAILAMNDRDVGGRRIQVHLAQRKRIPPQAVRLDPRALRYNPTYEEQKNAISKEKMTYRFARDVVGSDLFERCKDPKYNVTADDWHPVEIFDDDHESDWTHYNLRVDYFDPIQKKVIFGHIVEPIRPKGSNRSIDWDNDFNADPVQV</sequence>
<evidence type="ECO:0000313" key="6">
    <source>
        <dbReference type="Proteomes" id="UP000011087"/>
    </source>
</evidence>
<keyword evidence="1 2" id="KW-0694">RNA-binding</keyword>
<dbReference type="eggNOG" id="KOG0118">
    <property type="taxonomic scope" value="Eukaryota"/>
</dbReference>
<dbReference type="EnsemblProtists" id="EKX38167">
    <property type="protein sequence ID" value="EKX38167"/>
    <property type="gene ID" value="GUITHDRAFT_115714"/>
</dbReference>
<dbReference type="InterPro" id="IPR000504">
    <property type="entry name" value="RRM_dom"/>
</dbReference>
<dbReference type="PaxDb" id="55529-EKX38167"/>
<dbReference type="GO" id="GO:0003729">
    <property type="term" value="F:mRNA binding"/>
    <property type="evidence" value="ECO:0007669"/>
    <property type="project" value="TreeGrafter"/>
</dbReference>
<evidence type="ECO:0000313" key="5">
    <source>
        <dbReference type="EnsemblProtists" id="EKX38167"/>
    </source>
</evidence>
<evidence type="ECO:0000256" key="2">
    <source>
        <dbReference type="PROSITE-ProRule" id="PRU00176"/>
    </source>
</evidence>
<gene>
    <name evidence="4" type="ORF">GUITHDRAFT_115714</name>
</gene>
<dbReference type="AlphaFoldDB" id="L1IPZ7"/>
<reference evidence="4 6" key="1">
    <citation type="journal article" date="2012" name="Nature">
        <title>Algal genomes reveal evolutionary mosaicism and the fate of nucleomorphs.</title>
        <authorList>
            <consortium name="DOE Joint Genome Institute"/>
            <person name="Curtis B.A."/>
            <person name="Tanifuji G."/>
            <person name="Burki F."/>
            <person name="Gruber A."/>
            <person name="Irimia M."/>
            <person name="Maruyama S."/>
            <person name="Arias M.C."/>
            <person name="Ball S.G."/>
            <person name="Gile G.H."/>
            <person name="Hirakawa Y."/>
            <person name="Hopkins J.F."/>
            <person name="Kuo A."/>
            <person name="Rensing S.A."/>
            <person name="Schmutz J."/>
            <person name="Symeonidi A."/>
            <person name="Elias M."/>
            <person name="Eveleigh R.J."/>
            <person name="Herman E.K."/>
            <person name="Klute M.J."/>
            <person name="Nakayama T."/>
            <person name="Obornik M."/>
            <person name="Reyes-Prieto A."/>
            <person name="Armbrust E.V."/>
            <person name="Aves S.J."/>
            <person name="Beiko R.G."/>
            <person name="Coutinho P."/>
            <person name="Dacks J.B."/>
            <person name="Durnford D.G."/>
            <person name="Fast N.M."/>
            <person name="Green B.R."/>
            <person name="Grisdale C.J."/>
            <person name="Hempel F."/>
            <person name="Henrissat B."/>
            <person name="Hoppner M.P."/>
            <person name="Ishida K."/>
            <person name="Kim E."/>
            <person name="Koreny L."/>
            <person name="Kroth P.G."/>
            <person name="Liu Y."/>
            <person name="Malik S.B."/>
            <person name="Maier U.G."/>
            <person name="McRose D."/>
            <person name="Mock T."/>
            <person name="Neilson J.A."/>
            <person name="Onodera N.T."/>
            <person name="Poole A.M."/>
            <person name="Pritham E.J."/>
            <person name="Richards T.A."/>
            <person name="Rocap G."/>
            <person name="Roy S.W."/>
            <person name="Sarai C."/>
            <person name="Schaack S."/>
            <person name="Shirato S."/>
            <person name="Slamovits C.H."/>
            <person name="Spencer D.F."/>
            <person name="Suzuki S."/>
            <person name="Worden A.Z."/>
            <person name="Zauner S."/>
            <person name="Barry K."/>
            <person name="Bell C."/>
            <person name="Bharti A.K."/>
            <person name="Crow J.A."/>
            <person name="Grimwood J."/>
            <person name="Kramer R."/>
            <person name="Lindquist E."/>
            <person name="Lucas S."/>
            <person name="Salamov A."/>
            <person name="McFadden G.I."/>
            <person name="Lane C.E."/>
            <person name="Keeling P.J."/>
            <person name="Gray M.W."/>
            <person name="Grigoriev I.V."/>
            <person name="Archibald J.M."/>
        </authorList>
    </citation>
    <scope>NUCLEOTIDE SEQUENCE</scope>
    <source>
        <strain evidence="4 6">CCMP2712</strain>
    </source>
</reference>
<dbReference type="HOGENOM" id="CLU_1291158_0_0_1"/>
<organism evidence="4">
    <name type="scientific">Guillardia theta (strain CCMP2712)</name>
    <name type="common">Cryptophyte</name>
    <dbReference type="NCBI Taxonomy" id="905079"/>
    <lineage>
        <taxon>Eukaryota</taxon>
        <taxon>Cryptophyceae</taxon>
        <taxon>Pyrenomonadales</taxon>
        <taxon>Geminigeraceae</taxon>
        <taxon>Guillardia</taxon>
    </lineage>
</organism>
<accession>L1IPZ7</accession>
<dbReference type="Gene3D" id="3.30.70.330">
    <property type="match status" value="1"/>
</dbReference>
<dbReference type="Proteomes" id="UP000011087">
    <property type="component" value="Unassembled WGS sequence"/>
</dbReference>
<proteinExistence type="predicted"/>
<evidence type="ECO:0000259" key="3">
    <source>
        <dbReference type="PROSITE" id="PS50102"/>
    </source>
</evidence>
<dbReference type="InterPro" id="IPR035979">
    <property type="entry name" value="RBD_domain_sf"/>
</dbReference>
<dbReference type="SMART" id="SM00360">
    <property type="entry name" value="RRM"/>
    <property type="match status" value="1"/>
</dbReference>
<dbReference type="PROSITE" id="PS50102">
    <property type="entry name" value="RRM"/>
    <property type="match status" value="1"/>
</dbReference>
<evidence type="ECO:0000313" key="4">
    <source>
        <dbReference type="EMBL" id="EKX38167.1"/>
    </source>
</evidence>
<protein>
    <recommendedName>
        <fullName evidence="3">RRM domain-containing protein</fullName>
    </recommendedName>
</protein>
<dbReference type="KEGG" id="gtt:GUITHDRAFT_115714"/>
<dbReference type="Pfam" id="PF00076">
    <property type="entry name" value="RRM_1"/>
    <property type="match status" value="1"/>
</dbReference>
<reference evidence="6" key="2">
    <citation type="submission" date="2012-11" db="EMBL/GenBank/DDBJ databases">
        <authorList>
            <person name="Kuo A."/>
            <person name="Curtis B.A."/>
            <person name="Tanifuji G."/>
            <person name="Burki F."/>
            <person name="Gruber A."/>
            <person name="Irimia M."/>
            <person name="Maruyama S."/>
            <person name="Arias M.C."/>
            <person name="Ball S.G."/>
            <person name="Gile G.H."/>
            <person name="Hirakawa Y."/>
            <person name="Hopkins J.F."/>
            <person name="Rensing S.A."/>
            <person name="Schmutz J."/>
            <person name="Symeonidi A."/>
            <person name="Elias M."/>
            <person name="Eveleigh R.J."/>
            <person name="Herman E.K."/>
            <person name="Klute M.J."/>
            <person name="Nakayama T."/>
            <person name="Obornik M."/>
            <person name="Reyes-Prieto A."/>
            <person name="Armbrust E.V."/>
            <person name="Aves S.J."/>
            <person name="Beiko R.G."/>
            <person name="Coutinho P."/>
            <person name="Dacks J.B."/>
            <person name="Durnford D.G."/>
            <person name="Fast N.M."/>
            <person name="Green B.R."/>
            <person name="Grisdale C."/>
            <person name="Hempe F."/>
            <person name="Henrissat B."/>
            <person name="Hoppner M.P."/>
            <person name="Ishida K.-I."/>
            <person name="Kim E."/>
            <person name="Koreny L."/>
            <person name="Kroth P.G."/>
            <person name="Liu Y."/>
            <person name="Malik S.-B."/>
            <person name="Maier U.G."/>
            <person name="McRose D."/>
            <person name="Mock T."/>
            <person name="Neilson J.A."/>
            <person name="Onodera N.T."/>
            <person name="Poole A.M."/>
            <person name="Pritham E.J."/>
            <person name="Richards T.A."/>
            <person name="Rocap G."/>
            <person name="Roy S.W."/>
            <person name="Sarai C."/>
            <person name="Schaack S."/>
            <person name="Shirato S."/>
            <person name="Slamovits C.H."/>
            <person name="Spencer D.F."/>
            <person name="Suzuki S."/>
            <person name="Worden A.Z."/>
            <person name="Zauner S."/>
            <person name="Barry K."/>
            <person name="Bell C."/>
            <person name="Bharti A.K."/>
            <person name="Crow J.A."/>
            <person name="Grimwood J."/>
            <person name="Kramer R."/>
            <person name="Lindquist E."/>
            <person name="Lucas S."/>
            <person name="Salamov A."/>
            <person name="McFadden G.I."/>
            <person name="Lane C.E."/>
            <person name="Keeling P.J."/>
            <person name="Gray M.W."/>
            <person name="Grigoriev I.V."/>
            <person name="Archibald J.M."/>
        </authorList>
    </citation>
    <scope>NUCLEOTIDE SEQUENCE</scope>
    <source>
        <strain evidence="6">CCMP2712</strain>
    </source>
</reference>
<reference evidence="5" key="3">
    <citation type="submission" date="2016-03" db="UniProtKB">
        <authorList>
            <consortium name="EnsemblProtists"/>
        </authorList>
    </citation>
    <scope>IDENTIFICATION</scope>
</reference>
<dbReference type="RefSeq" id="XP_005825147.1">
    <property type="nucleotide sequence ID" value="XM_005825090.1"/>
</dbReference>
<evidence type="ECO:0000256" key="1">
    <source>
        <dbReference type="ARBA" id="ARBA00022884"/>
    </source>
</evidence>
<dbReference type="InterPro" id="IPR012677">
    <property type="entry name" value="Nucleotide-bd_a/b_plait_sf"/>
</dbReference>
<dbReference type="PANTHER" id="PTHR48025:SF1">
    <property type="entry name" value="RRM DOMAIN-CONTAINING PROTEIN"/>
    <property type="match status" value="1"/>
</dbReference>
<dbReference type="STRING" id="905079.L1IPZ7"/>
<keyword evidence="6" id="KW-1185">Reference proteome</keyword>